<organism evidence="2 3">
    <name type="scientific">Saccharopolyspora spinosa</name>
    <dbReference type="NCBI Taxonomy" id="60894"/>
    <lineage>
        <taxon>Bacteria</taxon>
        <taxon>Bacillati</taxon>
        <taxon>Actinomycetota</taxon>
        <taxon>Actinomycetes</taxon>
        <taxon>Pseudonocardiales</taxon>
        <taxon>Pseudonocardiaceae</taxon>
        <taxon>Saccharopolyspora</taxon>
    </lineage>
</organism>
<feature type="transmembrane region" description="Helical" evidence="1">
    <location>
        <begin position="27"/>
        <end position="49"/>
    </location>
</feature>
<feature type="transmembrane region" description="Helical" evidence="1">
    <location>
        <begin position="75"/>
        <end position="94"/>
    </location>
</feature>
<accession>A0A2N3XZW2</accession>
<evidence type="ECO:0000313" key="3">
    <source>
        <dbReference type="Proteomes" id="UP000233786"/>
    </source>
</evidence>
<name>A0A2N3XZW2_SACSN</name>
<dbReference type="EMBL" id="PJNB01000001">
    <property type="protein sequence ID" value="PKW16160.1"/>
    <property type="molecule type" value="Genomic_DNA"/>
</dbReference>
<dbReference type="AlphaFoldDB" id="A0A2N3XZW2"/>
<evidence type="ECO:0000256" key="1">
    <source>
        <dbReference type="SAM" id="Phobius"/>
    </source>
</evidence>
<evidence type="ECO:0000313" key="2">
    <source>
        <dbReference type="EMBL" id="PKW16160.1"/>
    </source>
</evidence>
<feature type="transmembrane region" description="Helical" evidence="1">
    <location>
        <begin position="100"/>
        <end position="120"/>
    </location>
</feature>
<keyword evidence="1" id="KW-0812">Transmembrane</keyword>
<comment type="caution">
    <text evidence="2">The sequence shown here is derived from an EMBL/GenBank/DDBJ whole genome shotgun (WGS) entry which is preliminary data.</text>
</comment>
<reference evidence="2" key="1">
    <citation type="submission" date="2017-12" db="EMBL/GenBank/DDBJ databases">
        <title>Sequencing the genomes of 1000 Actinobacteria strains.</title>
        <authorList>
            <person name="Klenk H.-P."/>
        </authorList>
    </citation>
    <scope>NUCLEOTIDE SEQUENCE [LARGE SCALE GENOMIC DNA]</scope>
    <source>
        <strain evidence="2">DSM 44228</strain>
    </source>
</reference>
<sequence>MGAVQLVLGLMCLAVTAFEFPLLGASGPWNLLVEILGISTTIAGGFWLIGVRQANHPRRAGRVSRFAGSNLRQAYFVKAVVVLEGAGIMGLRAFKESSGLLHAAVWSAPVSYLLGSALPASRAAARSSRSSTRRYCGRAPTAGRAWTSARWIWSTSTTSWICAPLPGVDRVELPH</sequence>
<dbReference type="Proteomes" id="UP000233786">
    <property type="component" value="Unassembled WGS sequence"/>
</dbReference>
<keyword evidence="1" id="KW-0472">Membrane</keyword>
<protein>
    <submittedName>
        <fullName evidence="2">Uncharacterized protein</fullName>
    </submittedName>
</protein>
<proteinExistence type="predicted"/>
<dbReference type="STRING" id="994479.GCA_000194155_03256"/>
<keyword evidence="3" id="KW-1185">Reference proteome</keyword>
<gene>
    <name evidence="2" type="ORF">A8926_3967</name>
</gene>
<keyword evidence="1" id="KW-1133">Transmembrane helix</keyword>